<evidence type="ECO:0000256" key="6">
    <source>
        <dbReference type="SAM" id="Coils"/>
    </source>
</evidence>
<keyword evidence="6" id="KW-0175">Coiled coil</keyword>
<dbReference type="PANTHER" id="PTHR10133:SF27">
    <property type="entry name" value="DNA POLYMERASE NU"/>
    <property type="match status" value="1"/>
</dbReference>
<dbReference type="Gene3D" id="1.20.1060.10">
    <property type="entry name" value="Taq DNA Polymerase, Chain T, domain 4"/>
    <property type="match status" value="1"/>
</dbReference>
<dbReference type="RefSeq" id="WP_285905913.1">
    <property type="nucleotide sequence ID" value="NZ_JASUBC010000002.1"/>
</dbReference>
<dbReference type="SUPFAM" id="SSF56672">
    <property type="entry name" value="DNA/RNA polymerases"/>
    <property type="match status" value="1"/>
</dbReference>
<protein>
    <recommendedName>
        <fullName evidence="3">DNA polymerase I</fullName>
        <ecNumber evidence="2">2.7.7.7</ecNumber>
    </recommendedName>
</protein>
<dbReference type="PANTHER" id="PTHR10133">
    <property type="entry name" value="DNA POLYMERASE I"/>
    <property type="match status" value="1"/>
</dbReference>
<dbReference type="Gene3D" id="3.30.70.370">
    <property type="match status" value="1"/>
</dbReference>
<accession>A0ABD4ZSP0</accession>
<dbReference type="Pfam" id="PF01612">
    <property type="entry name" value="DNA_pol_A_exo1"/>
    <property type="match status" value="1"/>
</dbReference>
<dbReference type="InterPro" id="IPR002298">
    <property type="entry name" value="DNA_polymerase_A"/>
</dbReference>
<dbReference type="EMBL" id="JASUBT010000005">
    <property type="protein sequence ID" value="MDL4935763.1"/>
    <property type="molecule type" value="Genomic_DNA"/>
</dbReference>
<dbReference type="AlphaFoldDB" id="A0ABD4ZSP0"/>
<sequence>MQLNVTLNQQTLEEVTESKMRLKKAAQTKAAKAFQPTWDQVWTTGYTKPTGTVQKGIFQMKLSEPDKKRLLEVKEAVLSGEIDSGVTDLKKFNKSHALRLYKELVEQRKESIIAEMIANIPENYHSVQTVEMLEWLIELLRNTDINALDTETTGLHLEKDKVVGMSITVPNADQHFYIPFLHENSNVGKQLDKEFVMDKLQQELGDRKDLVTVMFNAKFDLHQLVKEGLSFKGVVYDALVAMKLLNENEPSYQLKKLVNKWGRFFGYTDNSLTFEELFSTDPRDFYINADYRLCYYYACKDTHLTWLLWKFIAEQLEKHEGLKSSFYGLEVPTTKVAFTMEQNGMPIDLKYASDYKKKLETEIAELDRKIKEFFGDINWDSPKQVAERLYDELGMQPLNEKRSTDAHTLKTLAKTVPELQMVLDYREKTKLLGSFISPIPQLVWSDQRIHGSFNQDGTKTGRFASDKPNLQNIPYPARPMFKAPDGKIIVSADFSQIEPRVLAHMSGDPDLQKPYLTGGDLYVDSAVKVYGQRYSMEREQFLEADDVTWRQRGLPKHPRKMFKQGLLATMYETSGFGLSTMLDISPEDGEQFIEDFHSNFPVAYQYAKDSIAYVDEYGYCLTMGGRKRRFGEYTFTDKKTKETVKVPRHTVLAKTYHELKQRAERIVGHPIKNVWAERDLPYKLRSELGFVTKFYNKNVRQIVNARTQGTAAEIMKVAMIRLHKLIAEKGSEWKLIATIHDEVLLEVPDDLTVEEFAEIEDCMVNAVKLDIPLKTDIAVMRRWSEDVTLAEYLEKRLDCFDAEGWKI</sequence>
<dbReference type="InterPro" id="IPR012337">
    <property type="entry name" value="RNaseH-like_sf"/>
</dbReference>
<dbReference type="Pfam" id="PF00476">
    <property type="entry name" value="DNA_pol_A"/>
    <property type="match status" value="1"/>
</dbReference>
<gene>
    <name evidence="9" type="ORF">QRX88_08560</name>
</gene>
<dbReference type="InterPro" id="IPR002562">
    <property type="entry name" value="3'-5'_exonuclease_dom"/>
</dbReference>
<evidence type="ECO:0000256" key="4">
    <source>
        <dbReference type="ARBA" id="ARBA00022705"/>
    </source>
</evidence>
<evidence type="ECO:0000259" key="8">
    <source>
        <dbReference type="SMART" id="SM00482"/>
    </source>
</evidence>
<comment type="caution">
    <text evidence="9">The sequence shown here is derived from an EMBL/GenBank/DDBJ whole genome shotgun (WGS) entry which is preliminary data.</text>
</comment>
<evidence type="ECO:0000256" key="3">
    <source>
        <dbReference type="ARBA" id="ARBA00020311"/>
    </source>
</evidence>
<dbReference type="InterPro" id="IPR043502">
    <property type="entry name" value="DNA/RNA_pol_sf"/>
</dbReference>
<dbReference type="Gene3D" id="3.30.420.10">
    <property type="entry name" value="Ribonuclease H-like superfamily/Ribonuclease H"/>
    <property type="match status" value="1"/>
</dbReference>
<dbReference type="GO" id="GO:0003887">
    <property type="term" value="F:DNA-directed DNA polymerase activity"/>
    <property type="evidence" value="ECO:0007669"/>
    <property type="project" value="UniProtKB-EC"/>
</dbReference>
<dbReference type="InterPro" id="IPR001098">
    <property type="entry name" value="DNA-dir_DNA_pol_A_palm_dom"/>
</dbReference>
<dbReference type="SMART" id="SM00482">
    <property type="entry name" value="POLAc"/>
    <property type="match status" value="1"/>
</dbReference>
<dbReference type="PRINTS" id="PR00868">
    <property type="entry name" value="DNAPOLI"/>
</dbReference>
<feature type="coiled-coil region" evidence="6">
    <location>
        <begin position="349"/>
        <end position="376"/>
    </location>
</feature>
<evidence type="ECO:0000313" key="9">
    <source>
        <dbReference type="EMBL" id="MDL4935763.1"/>
    </source>
</evidence>
<dbReference type="EC" id="2.7.7.7" evidence="2"/>
<evidence type="ECO:0000256" key="5">
    <source>
        <dbReference type="ARBA" id="ARBA00049244"/>
    </source>
</evidence>
<keyword evidence="4" id="KW-0235">DNA replication</keyword>
<proteinExistence type="inferred from homology"/>
<dbReference type="GO" id="GO:0006260">
    <property type="term" value="P:DNA replication"/>
    <property type="evidence" value="ECO:0007669"/>
    <property type="project" value="UniProtKB-KW"/>
</dbReference>
<dbReference type="InterPro" id="IPR036397">
    <property type="entry name" value="RNaseH_sf"/>
</dbReference>
<feature type="domain" description="3'-5' exonuclease" evidence="7">
    <location>
        <begin position="124"/>
        <end position="317"/>
    </location>
</feature>
<evidence type="ECO:0000259" key="7">
    <source>
        <dbReference type="SMART" id="SM00474"/>
    </source>
</evidence>
<name>A0ABD4ZSP0_ENTGA</name>
<comment type="catalytic activity">
    <reaction evidence="5">
        <text>DNA(n) + a 2'-deoxyribonucleoside 5'-triphosphate = DNA(n+1) + diphosphate</text>
        <dbReference type="Rhea" id="RHEA:22508"/>
        <dbReference type="Rhea" id="RHEA-COMP:17339"/>
        <dbReference type="Rhea" id="RHEA-COMP:17340"/>
        <dbReference type="ChEBI" id="CHEBI:33019"/>
        <dbReference type="ChEBI" id="CHEBI:61560"/>
        <dbReference type="ChEBI" id="CHEBI:173112"/>
        <dbReference type="EC" id="2.7.7.7"/>
    </reaction>
</comment>
<dbReference type="Gene3D" id="1.10.150.20">
    <property type="entry name" value="5' to 3' exonuclease, C-terminal subdomain"/>
    <property type="match status" value="1"/>
</dbReference>
<dbReference type="Proteomes" id="UP001241571">
    <property type="component" value="Unassembled WGS sequence"/>
</dbReference>
<reference evidence="9 10" key="1">
    <citation type="submission" date="2023-06" db="EMBL/GenBank/DDBJ databases">
        <title>Acute promotion of culturable opportunistic pathogens and persistent increase of antibiotic resistance following antibiotic exposure in mouse gut microbiota.</title>
        <authorList>
            <person name="Li L."/>
            <person name="Wang B."/>
            <person name="Sun Y."/>
            <person name="Wang M."/>
            <person name="Xu H."/>
        </authorList>
    </citation>
    <scope>NUCLEOTIDE SEQUENCE [LARGE SCALE GENOMIC DNA]</scope>
    <source>
        <strain evidence="9 10">CRI2_2</strain>
    </source>
</reference>
<dbReference type="SMART" id="SM00474">
    <property type="entry name" value="35EXOc"/>
    <property type="match status" value="1"/>
</dbReference>
<organism evidence="9 10">
    <name type="scientific">Enterococcus gallinarum</name>
    <dbReference type="NCBI Taxonomy" id="1353"/>
    <lineage>
        <taxon>Bacteria</taxon>
        <taxon>Bacillati</taxon>
        <taxon>Bacillota</taxon>
        <taxon>Bacilli</taxon>
        <taxon>Lactobacillales</taxon>
        <taxon>Enterococcaceae</taxon>
        <taxon>Enterococcus</taxon>
    </lineage>
</organism>
<evidence type="ECO:0000256" key="2">
    <source>
        <dbReference type="ARBA" id="ARBA00012417"/>
    </source>
</evidence>
<comment type="similarity">
    <text evidence="1">Belongs to the DNA polymerase type-A family.</text>
</comment>
<dbReference type="SUPFAM" id="SSF53098">
    <property type="entry name" value="Ribonuclease H-like"/>
    <property type="match status" value="1"/>
</dbReference>
<evidence type="ECO:0000313" key="10">
    <source>
        <dbReference type="Proteomes" id="UP001241571"/>
    </source>
</evidence>
<evidence type="ECO:0000256" key="1">
    <source>
        <dbReference type="ARBA" id="ARBA00007705"/>
    </source>
</evidence>
<feature type="domain" description="DNA-directed DNA polymerase family A palm" evidence="8">
    <location>
        <begin position="477"/>
        <end position="751"/>
    </location>
</feature>